<reference evidence="2" key="2">
    <citation type="submission" date="2018-07" db="EMBL/GenBank/DDBJ databases">
        <authorList>
            <person name="Quirk P.G."/>
            <person name="Krulwich T.A."/>
        </authorList>
    </citation>
    <scope>NUCLEOTIDE SEQUENCE</scope>
</reference>
<protein>
    <submittedName>
        <fullName evidence="1">CSON004826 protein</fullName>
    </submittedName>
</protein>
<proteinExistence type="predicted"/>
<dbReference type="AlphaFoldDB" id="A0A336L4U8"/>
<name>A0A336L4U8_CULSO</name>
<sequence>MASSYFNSFLYITIHRTLQKFLYIQLNTPNKKKPDVLYIATARVTKTIQNEIVSDCTKQSDHDFIQNITDDD</sequence>
<evidence type="ECO:0000313" key="2">
    <source>
        <dbReference type="EMBL" id="SSX32300.1"/>
    </source>
</evidence>
<organism evidence="1">
    <name type="scientific">Culicoides sonorensis</name>
    <name type="common">Biting midge</name>
    <dbReference type="NCBI Taxonomy" id="179676"/>
    <lineage>
        <taxon>Eukaryota</taxon>
        <taxon>Metazoa</taxon>
        <taxon>Ecdysozoa</taxon>
        <taxon>Arthropoda</taxon>
        <taxon>Hexapoda</taxon>
        <taxon>Insecta</taxon>
        <taxon>Pterygota</taxon>
        <taxon>Neoptera</taxon>
        <taxon>Endopterygota</taxon>
        <taxon>Diptera</taxon>
        <taxon>Nematocera</taxon>
        <taxon>Chironomoidea</taxon>
        <taxon>Ceratopogonidae</taxon>
        <taxon>Ceratopogoninae</taxon>
        <taxon>Culicoides</taxon>
        <taxon>Monoculicoides</taxon>
    </lineage>
</organism>
<dbReference type="EMBL" id="UFQT01001984">
    <property type="protein sequence ID" value="SSX32300.1"/>
    <property type="molecule type" value="Genomic_DNA"/>
</dbReference>
<accession>A0A336L4U8</accession>
<gene>
    <name evidence="1" type="primary">CSON004826</name>
</gene>
<dbReference type="VEuPathDB" id="VectorBase:CSON004826"/>
<dbReference type="EMBL" id="UFQS01001984">
    <property type="protein sequence ID" value="SSX12858.1"/>
    <property type="molecule type" value="Genomic_DNA"/>
</dbReference>
<reference evidence="1" key="1">
    <citation type="submission" date="2018-04" db="EMBL/GenBank/DDBJ databases">
        <authorList>
            <person name="Go L.Y."/>
            <person name="Mitchell J.A."/>
        </authorList>
    </citation>
    <scope>NUCLEOTIDE SEQUENCE</scope>
    <source>
        <tissue evidence="1">Whole organism</tissue>
    </source>
</reference>
<evidence type="ECO:0000313" key="1">
    <source>
        <dbReference type="EMBL" id="SSX12858.1"/>
    </source>
</evidence>